<sequence length="307" mass="33810">MSTARQREILRIKKMKKKTPGQVSQISLGLSSNPIQGSSEQCDDRPDRQERPRPPKLPQFAKQNVKLWFAQCDALFRTARMVEDDDKYSCIVGVLEMDVAEQVQRLVVDPPIFGKYEALKAELILKFSDSLSEKQDKLASMELGTNKPSYLLTQMQAIGLDLVSEAYLRNLWLRRLPDPLRTVLAATNEPLVVLAAKADELAALNDNRRVASLQDVGTCALGFNAEDQIARLTAQVAALRTQILVKPKNEKEEEIASDPPALSLVTQRVNEALLDNPSAIGRGDSGGRGRGGGAVGGRAREEQKHNG</sequence>
<evidence type="ECO:0000256" key="1">
    <source>
        <dbReference type="SAM" id="MobiDB-lite"/>
    </source>
</evidence>
<feature type="compositionally biased region" description="Basic and acidic residues" evidence="1">
    <location>
        <begin position="42"/>
        <end position="53"/>
    </location>
</feature>
<dbReference type="Proteomes" id="UP000466442">
    <property type="component" value="Linkage Group LG5"/>
</dbReference>
<evidence type="ECO:0000313" key="4">
    <source>
        <dbReference type="Proteomes" id="UP000466442"/>
    </source>
</evidence>
<comment type="caution">
    <text evidence="3">The sequence shown here is derived from an EMBL/GenBank/DDBJ whole genome shotgun (WGS) entry which is preliminary data.</text>
</comment>
<organism evidence="3 4">
    <name type="scientific">Apolygus lucorum</name>
    <name type="common">Small green plant bug</name>
    <name type="synonym">Lygocoris lucorum</name>
    <dbReference type="NCBI Taxonomy" id="248454"/>
    <lineage>
        <taxon>Eukaryota</taxon>
        <taxon>Metazoa</taxon>
        <taxon>Ecdysozoa</taxon>
        <taxon>Arthropoda</taxon>
        <taxon>Hexapoda</taxon>
        <taxon>Insecta</taxon>
        <taxon>Pterygota</taxon>
        <taxon>Neoptera</taxon>
        <taxon>Paraneoptera</taxon>
        <taxon>Hemiptera</taxon>
        <taxon>Heteroptera</taxon>
        <taxon>Panheteroptera</taxon>
        <taxon>Cimicomorpha</taxon>
        <taxon>Miridae</taxon>
        <taxon>Mirini</taxon>
        <taxon>Apolygus</taxon>
    </lineage>
</organism>
<dbReference type="OrthoDB" id="6260718at2759"/>
<feature type="region of interest" description="Disordered" evidence="1">
    <location>
        <begin position="275"/>
        <end position="307"/>
    </location>
</feature>
<keyword evidence="4" id="KW-1185">Reference proteome</keyword>
<dbReference type="EMBL" id="WIXP02000005">
    <property type="protein sequence ID" value="KAF6210497.1"/>
    <property type="molecule type" value="Genomic_DNA"/>
</dbReference>
<protein>
    <recommendedName>
        <fullName evidence="2">DUF7041 domain-containing protein</fullName>
    </recommendedName>
</protein>
<gene>
    <name evidence="3" type="ORF">GE061_013603</name>
</gene>
<reference evidence="3" key="1">
    <citation type="journal article" date="2021" name="Mol. Ecol. Resour.">
        <title>Apolygus lucorum genome provides insights into omnivorousness and mesophyll feeding.</title>
        <authorList>
            <person name="Liu Y."/>
            <person name="Liu H."/>
            <person name="Wang H."/>
            <person name="Huang T."/>
            <person name="Liu B."/>
            <person name="Yang B."/>
            <person name="Yin L."/>
            <person name="Li B."/>
            <person name="Zhang Y."/>
            <person name="Zhang S."/>
            <person name="Jiang F."/>
            <person name="Zhang X."/>
            <person name="Ren Y."/>
            <person name="Wang B."/>
            <person name="Wang S."/>
            <person name="Lu Y."/>
            <person name="Wu K."/>
            <person name="Fan W."/>
            <person name="Wang G."/>
        </authorList>
    </citation>
    <scope>NUCLEOTIDE SEQUENCE</scope>
    <source>
        <strain evidence="3">12Hb</strain>
    </source>
</reference>
<evidence type="ECO:0000259" key="2">
    <source>
        <dbReference type="Pfam" id="PF23055"/>
    </source>
</evidence>
<feature type="compositionally biased region" description="Basic and acidic residues" evidence="1">
    <location>
        <begin position="298"/>
        <end position="307"/>
    </location>
</feature>
<dbReference type="AlphaFoldDB" id="A0A8S9XNF2"/>
<dbReference type="PANTHER" id="PTHR33327:SF3">
    <property type="entry name" value="RNA-DIRECTED DNA POLYMERASE"/>
    <property type="match status" value="1"/>
</dbReference>
<dbReference type="PANTHER" id="PTHR33327">
    <property type="entry name" value="ENDONUCLEASE"/>
    <property type="match status" value="1"/>
</dbReference>
<feature type="compositionally biased region" description="Gly residues" evidence="1">
    <location>
        <begin position="283"/>
        <end position="296"/>
    </location>
</feature>
<feature type="region of interest" description="Disordered" evidence="1">
    <location>
        <begin position="11"/>
        <end position="57"/>
    </location>
</feature>
<feature type="compositionally biased region" description="Polar residues" evidence="1">
    <location>
        <begin position="21"/>
        <end position="40"/>
    </location>
</feature>
<feature type="domain" description="DUF7041" evidence="2">
    <location>
        <begin position="57"/>
        <end position="137"/>
    </location>
</feature>
<accession>A0A8S9XNF2</accession>
<evidence type="ECO:0000313" key="3">
    <source>
        <dbReference type="EMBL" id="KAF6210497.1"/>
    </source>
</evidence>
<proteinExistence type="predicted"/>
<dbReference type="InterPro" id="IPR055469">
    <property type="entry name" value="DUF7041"/>
</dbReference>
<dbReference type="Pfam" id="PF23055">
    <property type="entry name" value="DUF7041"/>
    <property type="match status" value="1"/>
</dbReference>
<name>A0A8S9XNF2_APOLU</name>